<keyword evidence="8" id="KW-0547">Nucleotide-binding</keyword>
<evidence type="ECO:0000256" key="5">
    <source>
        <dbReference type="ARBA" id="ARBA00016403"/>
    </source>
</evidence>
<feature type="domain" description="Aspartate/glutamate/uridylate kinase" evidence="14">
    <location>
        <begin position="4"/>
        <end position="203"/>
    </location>
</feature>
<evidence type="ECO:0000313" key="15">
    <source>
        <dbReference type="EMBL" id="QEN08459.1"/>
    </source>
</evidence>
<keyword evidence="10" id="KW-0067">ATP-binding</keyword>
<evidence type="ECO:0000256" key="10">
    <source>
        <dbReference type="ARBA" id="ARBA00022840"/>
    </source>
</evidence>
<dbReference type="RefSeq" id="WP_149486540.1">
    <property type="nucleotide sequence ID" value="NZ_CP036150.1"/>
</dbReference>
<protein>
    <recommendedName>
        <fullName evidence="5">Uridylate kinase</fullName>
        <ecNumber evidence="4">2.7.4.22</ecNumber>
    </recommendedName>
    <alternativeName>
        <fullName evidence="12">Uridine monophosphate kinase</fullName>
    </alternativeName>
</protein>
<dbReference type="GO" id="GO:0044210">
    <property type="term" value="P:'de novo' CTP biosynthetic process"/>
    <property type="evidence" value="ECO:0007669"/>
    <property type="project" value="UniProtKB-UniPathway"/>
</dbReference>
<accession>A0A5C1QML6</accession>
<comment type="pathway">
    <text evidence="2">Pyrimidine metabolism; CTP biosynthesis via de novo pathway; UDP from UMP (UMPK route): step 1/1.</text>
</comment>
<dbReference type="Pfam" id="PF00696">
    <property type="entry name" value="AA_kinase"/>
    <property type="match status" value="1"/>
</dbReference>
<evidence type="ECO:0000256" key="2">
    <source>
        <dbReference type="ARBA" id="ARBA00004791"/>
    </source>
</evidence>
<evidence type="ECO:0000256" key="7">
    <source>
        <dbReference type="ARBA" id="ARBA00022679"/>
    </source>
</evidence>
<dbReference type="KEGG" id="ock:EXM22_10855"/>
<dbReference type="AlphaFoldDB" id="A0A5C1QML6"/>
<evidence type="ECO:0000256" key="9">
    <source>
        <dbReference type="ARBA" id="ARBA00022777"/>
    </source>
</evidence>
<keyword evidence="16" id="KW-1185">Reference proteome</keyword>
<evidence type="ECO:0000259" key="14">
    <source>
        <dbReference type="Pfam" id="PF00696"/>
    </source>
</evidence>
<evidence type="ECO:0000256" key="8">
    <source>
        <dbReference type="ARBA" id="ARBA00022741"/>
    </source>
</evidence>
<comment type="catalytic activity">
    <reaction evidence="13">
        <text>UMP + ATP = UDP + ADP</text>
        <dbReference type="Rhea" id="RHEA:24400"/>
        <dbReference type="ChEBI" id="CHEBI:30616"/>
        <dbReference type="ChEBI" id="CHEBI:57865"/>
        <dbReference type="ChEBI" id="CHEBI:58223"/>
        <dbReference type="ChEBI" id="CHEBI:456216"/>
        <dbReference type="EC" id="2.7.4.22"/>
    </reaction>
</comment>
<dbReference type="PIRSF" id="PIRSF005650">
    <property type="entry name" value="Uridylate_kin"/>
    <property type="match status" value="1"/>
</dbReference>
<dbReference type="NCBIfam" id="TIGR02076">
    <property type="entry name" value="pyrH_arch"/>
    <property type="match status" value="1"/>
</dbReference>
<evidence type="ECO:0000256" key="6">
    <source>
        <dbReference type="ARBA" id="ARBA00022490"/>
    </source>
</evidence>
<dbReference type="InterPro" id="IPR036393">
    <property type="entry name" value="AceGlu_kinase-like_sf"/>
</dbReference>
<evidence type="ECO:0000256" key="4">
    <source>
        <dbReference type="ARBA" id="ARBA00012899"/>
    </source>
</evidence>
<evidence type="ECO:0000313" key="16">
    <source>
        <dbReference type="Proteomes" id="UP000324209"/>
    </source>
</evidence>
<comment type="subcellular location">
    <subcellularLocation>
        <location evidence="1">Cytoplasm</location>
    </subcellularLocation>
</comment>
<dbReference type="Gene3D" id="3.40.1160.10">
    <property type="entry name" value="Acetylglutamate kinase-like"/>
    <property type="match status" value="1"/>
</dbReference>
<keyword evidence="7 15" id="KW-0808">Transferase</keyword>
<dbReference type="SUPFAM" id="SSF53633">
    <property type="entry name" value="Carbamate kinase-like"/>
    <property type="match status" value="1"/>
</dbReference>
<keyword evidence="6" id="KW-0963">Cytoplasm</keyword>
<dbReference type="GO" id="GO:0005737">
    <property type="term" value="C:cytoplasm"/>
    <property type="evidence" value="ECO:0007669"/>
    <property type="project" value="UniProtKB-SubCell"/>
</dbReference>
<dbReference type="InterPro" id="IPR001048">
    <property type="entry name" value="Asp/Glu/Uridylate_kinase"/>
</dbReference>
<evidence type="ECO:0000256" key="13">
    <source>
        <dbReference type="ARBA" id="ARBA00047767"/>
    </source>
</evidence>
<keyword evidence="9 15" id="KW-0418">Kinase</keyword>
<dbReference type="EC" id="2.7.4.22" evidence="4"/>
<evidence type="ECO:0000256" key="3">
    <source>
        <dbReference type="ARBA" id="ARBA00007614"/>
    </source>
</evidence>
<sequence length="231" mass="25444">MDKIQILDLGGSIVAPEVIDTKFLQEMRDFLQAWLEEDKERKLILIIGGGAPARKYQAAYKGTEADPATEELDWIGIMATRLNAQLMKAVMGPLCLDDVVTDPTKVKSMKGRVLVAAGWKPGFSTDYDAVLLAENFKAPTILNLSNIKKVYSADPNLDSSAVPLDSLSWEEYQRMCGHTWTPGKNTPFDPIATQKARDLGLKVIAADGRDLANLKNIFYGHEYTGTLIGPE</sequence>
<proteinExistence type="inferred from homology"/>
<dbReference type="UniPathway" id="UPA00159">
    <property type="reaction ID" value="UER00275"/>
</dbReference>
<evidence type="ECO:0000256" key="11">
    <source>
        <dbReference type="ARBA" id="ARBA00022975"/>
    </source>
</evidence>
<evidence type="ECO:0000256" key="12">
    <source>
        <dbReference type="ARBA" id="ARBA00032092"/>
    </source>
</evidence>
<gene>
    <name evidence="15" type="ORF">EXM22_10855</name>
</gene>
<dbReference type="GO" id="GO:0033862">
    <property type="term" value="F:UMP kinase activity"/>
    <property type="evidence" value="ECO:0007669"/>
    <property type="project" value="UniProtKB-EC"/>
</dbReference>
<dbReference type="OrthoDB" id="350745at2"/>
<dbReference type="PANTHER" id="PTHR42833">
    <property type="entry name" value="URIDYLATE KINASE"/>
    <property type="match status" value="1"/>
</dbReference>
<organism evidence="15 16">
    <name type="scientific">Oceanispirochaeta crateris</name>
    <dbReference type="NCBI Taxonomy" id="2518645"/>
    <lineage>
        <taxon>Bacteria</taxon>
        <taxon>Pseudomonadati</taxon>
        <taxon>Spirochaetota</taxon>
        <taxon>Spirochaetia</taxon>
        <taxon>Spirochaetales</taxon>
        <taxon>Spirochaetaceae</taxon>
        <taxon>Oceanispirochaeta</taxon>
    </lineage>
</organism>
<reference evidence="15 16" key="1">
    <citation type="submission" date="2019-02" db="EMBL/GenBank/DDBJ databases">
        <title>Complete Genome Sequence and Methylome Analysis of free living Spirochaetas.</title>
        <authorList>
            <person name="Fomenkov A."/>
            <person name="Dubinina G."/>
            <person name="Leshcheva N."/>
            <person name="Mikheeva N."/>
            <person name="Grabovich M."/>
            <person name="Vincze T."/>
            <person name="Roberts R.J."/>
        </authorList>
    </citation>
    <scope>NUCLEOTIDE SEQUENCE [LARGE SCALE GENOMIC DNA]</scope>
    <source>
        <strain evidence="15 16">K2</strain>
    </source>
</reference>
<evidence type="ECO:0000256" key="1">
    <source>
        <dbReference type="ARBA" id="ARBA00004496"/>
    </source>
</evidence>
<dbReference type="EMBL" id="CP036150">
    <property type="protein sequence ID" value="QEN08459.1"/>
    <property type="molecule type" value="Genomic_DNA"/>
</dbReference>
<name>A0A5C1QML6_9SPIO</name>
<dbReference type="PANTHER" id="PTHR42833:SF4">
    <property type="entry name" value="URIDYLATE KINASE PUMPKIN, CHLOROPLASTIC"/>
    <property type="match status" value="1"/>
</dbReference>
<dbReference type="InterPro" id="IPR011818">
    <property type="entry name" value="Uridylate_kinase_arch/spir"/>
</dbReference>
<keyword evidence="11" id="KW-0665">Pyrimidine biosynthesis</keyword>
<comment type="similarity">
    <text evidence="3">Belongs to the UMP kinase family.</text>
</comment>
<dbReference type="GO" id="GO:0005524">
    <property type="term" value="F:ATP binding"/>
    <property type="evidence" value="ECO:0007669"/>
    <property type="project" value="UniProtKB-KW"/>
</dbReference>
<dbReference type="Proteomes" id="UP000324209">
    <property type="component" value="Chromosome"/>
</dbReference>
<dbReference type="InterPro" id="IPR011817">
    <property type="entry name" value="Uridylate_kinase"/>
</dbReference>
<dbReference type="GO" id="GO:0006225">
    <property type="term" value="P:UDP biosynthetic process"/>
    <property type="evidence" value="ECO:0007669"/>
    <property type="project" value="TreeGrafter"/>
</dbReference>